<dbReference type="InterPro" id="IPR044098">
    <property type="entry name" value="STAMBP/STALP-like_MPN"/>
</dbReference>
<feature type="region of interest" description="Disordered" evidence="9">
    <location>
        <begin position="240"/>
        <end position="261"/>
    </location>
</feature>
<dbReference type="Pfam" id="PF01398">
    <property type="entry name" value="JAB"/>
    <property type="match status" value="1"/>
</dbReference>
<evidence type="ECO:0000256" key="2">
    <source>
        <dbReference type="ARBA" id="ARBA00010981"/>
    </source>
</evidence>
<evidence type="ECO:0000256" key="9">
    <source>
        <dbReference type="SAM" id="MobiDB-lite"/>
    </source>
</evidence>
<dbReference type="PANTHER" id="PTHR12947:SF13">
    <property type="entry name" value="FI19924P1"/>
    <property type="match status" value="1"/>
</dbReference>
<dbReference type="PROSITE" id="PS50249">
    <property type="entry name" value="MPN"/>
    <property type="match status" value="1"/>
</dbReference>
<dbReference type="PANTHER" id="PTHR12947">
    <property type="entry name" value="AMSH-LIKE PROTEASE"/>
    <property type="match status" value="1"/>
</dbReference>
<dbReference type="EMBL" id="FNXT01001214">
    <property type="protein sequence ID" value="SZX74380.1"/>
    <property type="molecule type" value="Genomic_DNA"/>
</dbReference>
<reference evidence="11 12" key="1">
    <citation type="submission" date="2016-10" db="EMBL/GenBank/DDBJ databases">
        <authorList>
            <person name="Cai Z."/>
        </authorList>
    </citation>
    <scope>NUCLEOTIDE SEQUENCE [LARGE SCALE GENOMIC DNA]</scope>
</reference>
<keyword evidence="3" id="KW-0645">Protease</keyword>
<dbReference type="Proteomes" id="UP000256970">
    <property type="component" value="Unassembled WGS sequence"/>
</dbReference>
<evidence type="ECO:0000256" key="5">
    <source>
        <dbReference type="ARBA" id="ARBA00022786"/>
    </source>
</evidence>
<accession>A0A383WAZ0</accession>
<evidence type="ECO:0000259" key="10">
    <source>
        <dbReference type="PROSITE" id="PS50249"/>
    </source>
</evidence>
<dbReference type="InterPro" id="IPR000555">
    <property type="entry name" value="JAMM/MPN+_dom"/>
</dbReference>
<dbReference type="GO" id="GO:0046872">
    <property type="term" value="F:metal ion binding"/>
    <property type="evidence" value="ECO:0007669"/>
    <property type="project" value="UniProtKB-KW"/>
</dbReference>
<dbReference type="CDD" id="cd08066">
    <property type="entry name" value="MPN_AMSH_like"/>
    <property type="match status" value="1"/>
</dbReference>
<dbReference type="GO" id="GO:0005768">
    <property type="term" value="C:endosome"/>
    <property type="evidence" value="ECO:0007669"/>
    <property type="project" value="TreeGrafter"/>
</dbReference>
<comment type="similarity">
    <text evidence="2">Belongs to the peptidase M67C family.</text>
</comment>
<gene>
    <name evidence="11" type="ORF">BQ4739_LOCUS14656</name>
</gene>
<dbReference type="GO" id="GO:0061578">
    <property type="term" value="F:K63-linked deubiquitinase activity"/>
    <property type="evidence" value="ECO:0007669"/>
    <property type="project" value="InterPro"/>
</dbReference>
<keyword evidence="4" id="KW-0479">Metal-binding</keyword>
<dbReference type="InterPro" id="IPR015063">
    <property type="entry name" value="USP8_dimer"/>
</dbReference>
<keyword evidence="12" id="KW-1185">Reference proteome</keyword>
<protein>
    <recommendedName>
        <fullName evidence="10">MPN domain-containing protein</fullName>
    </recommendedName>
</protein>
<dbReference type="GO" id="GO:0006508">
    <property type="term" value="P:proteolysis"/>
    <property type="evidence" value="ECO:0007669"/>
    <property type="project" value="UniProtKB-KW"/>
</dbReference>
<dbReference type="SUPFAM" id="SSF102712">
    <property type="entry name" value="JAB1/MPN domain"/>
    <property type="match status" value="1"/>
</dbReference>
<evidence type="ECO:0000256" key="4">
    <source>
        <dbReference type="ARBA" id="ARBA00022723"/>
    </source>
</evidence>
<dbReference type="GO" id="GO:0016020">
    <property type="term" value="C:membrane"/>
    <property type="evidence" value="ECO:0007669"/>
    <property type="project" value="TreeGrafter"/>
</dbReference>
<evidence type="ECO:0000313" key="12">
    <source>
        <dbReference type="Proteomes" id="UP000256970"/>
    </source>
</evidence>
<evidence type="ECO:0000256" key="1">
    <source>
        <dbReference type="ARBA" id="ARBA00001947"/>
    </source>
</evidence>
<dbReference type="GO" id="GO:0070536">
    <property type="term" value="P:protein K63-linked deubiquitination"/>
    <property type="evidence" value="ECO:0007669"/>
    <property type="project" value="InterPro"/>
</dbReference>
<keyword evidence="7" id="KW-0862">Zinc</keyword>
<evidence type="ECO:0000256" key="3">
    <source>
        <dbReference type="ARBA" id="ARBA00022670"/>
    </source>
</evidence>
<keyword evidence="5" id="KW-0833">Ubl conjugation pathway</keyword>
<dbReference type="Gene3D" id="1.20.58.80">
    <property type="entry name" value="Phosphotransferase system, lactose/cellobiose-type IIA subunit"/>
    <property type="match status" value="1"/>
</dbReference>
<dbReference type="Gene3D" id="3.40.140.10">
    <property type="entry name" value="Cytidine Deaminase, domain 2"/>
    <property type="match status" value="1"/>
</dbReference>
<dbReference type="InterPro" id="IPR037518">
    <property type="entry name" value="MPN"/>
</dbReference>
<feature type="compositionally biased region" description="Low complexity" evidence="9">
    <location>
        <begin position="246"/>
        <end position="255"/>
    </location>
</feature>
<dbReference type="GO" id="GO:0140492">
    <property type="term" value="F:metal-dependent deubiquitinase activity"/>
    <property type="evidence" value="ECO:0007669"/>
    <property type="project" value="InterPro"/>
</dbReference>
<name>A0A383WAZ0_TETOB</name>
<evidence type="ECO:0000256" key="6">
    <source>
        <dbReference type="ARBA" id="ARBA00022801"/>
    </source>
</evidence>
<sequence length="538" mass="56751">MPAPRKPVADLVGYLNSQAPTLPVNQSISLAHYYRSADLLQAQATAYRAANNEEQLYVMLVRLMSLVVETISKHRLCVKTSAQHEKYLKQVVAAAAEAEKLKIILRTKHIPQPRAYTSRRPANTVQITDTNSLPDIDWAGAAAPPPAAAAAAAAGIASAGYVPLDSDLEWPPRSAASSSSTSGTTAAAAAAAGAGAAALAGAAAAAAGGTAAQWAPVSYSGHYAPTSQQTVQKHALFAPKGPRSLQQQGSQGSSGRARYPAFDSSPIDTLWANSTSSGSSAAALPDVERLAITSSEQEQQQQQPQPSAGPSLGPQELEVQSMSQCSAQANGSCAVAPVTLPSVAEAAAAAAAGPKSLSKRLDLRDVHISVALMNDFLHYAANNTRRGIESCGILAGRLSASDSRFTITTLIVPKQTGTSDTVEMLGEEEVWEAESSRELVPLGWIHTHPTQTCFLSSVDIHTQCGYQTMLEESVAIVMAPTDSRKKCGIFRLTTPAGLEHVQRCSYRGFHASCNSEMYELCGHVYLNPNAKHEVIDLR</sequence>
<comment type="cofactor">
    <cofactor evidence="1">
        <name>Zn(2+)</name>
        <dbReference type="ChEBI" id="CHEBI:29105"/>
    </cofactor>
</comment>
<feature type="compositionally biased region" description="Low complexity" evidence="9">
    <location>
        <begin position="294"/>
        <end position="315"/>
    </location>
</feature>
<dbReference type="SMART" id="SM00232">
    <property type="entry name" value="JAB_MPN"/>
    <property type="match status" value="1"/>
</dbReference>
<evidence type="ECO:0000256" key="8">
    <source>
        <dbReference type="ARBA" id="ARBA00023049"/>
    </source>
</evidence>
<proteinExistence type="inferred from homology"/>
<organism evidence="11 12">
    <name type="scientific">Tetradesmus obliquus</name>
    <name type="common">Green alga</name>
    <name type="synonym">Acutodesmus obliquus</name>
    <dbReference type="NCBI Taxonomy" id="3088"/>
    <lineage>
        <taxon>Eukaryota</taxon>
        <taxon>Viridiplantae</taxon>
        <taxon>Chlorophyta</taxon>
        <taxon>core chlorophytes</taxon>
        <taxon>Chlorophyceae</taxon>
        <taxon>CS clade</taxon>
        <taxon>Sphaeropleales</taxon>
        <taxon>Scenedesmaceae</taxon>
        <taxon>Tetradesmus</taxon>
    </lineage>
</organism>
<keyword evidence="6" id="KW-0378">Hydrolase</keyword>
<dbReference type="STRING" id="3088.A0A383WAZ0"/>
<evidence type="ECO:0000256" key="7">
    <source>
        <dbReference type="ARBA" id="ARBA00022833"/>
    </source>
</evidence>
<evidence type="ECO:0000313" key="11">
    <source>
        <dbReference type="EMBL" id="SZX74380.1"/>
    </source>
</evidence>
<feature type="region of interest" description="Disordered" evidence="9">
    <location>
        <begin position="294"/>
        <end position="323"/>
    </location>
</feature>
<feature type="domain" description="MPN" evidence="10">
    <location>
        <begin position="365"/>
        <end position="496"/>
    </location>
</feature>
<keyword evidence="8" id="KW-0482">Metalloprotease</keyword>
<dbReference type="Pfam" id="PF08969">
    <property type="entry name" value="USP8_dimer"/>
    <property type="match status" value="1"/>
</dbReference>
<dbReference type="AlphaFoldDB" id="A0A383WAZ0"/>